<evidence type="ECO:0000313" key="1">
    <source>
        <dbReference type="EMBL" id="OZV67544.1"/>
    </source>
</evidence>
<accession>A0A265UQE3</accession>
<keyword evidence="2" id="KW-1185">Reference proteome</keyword>
<dbReference type="OrthoDB" id="5431540at2"/>
<proteinExistence type="predicted"/>
<dbReference type="AlphaFoldDB" id="A0A265UQE3"/>
<dbReference type="Proteomes" id="UP000216840">
    <property type="component" value="Unassembled WGS sequence"/>
</dbReference>
<dbReference type="EMBL" id="NGJN01000006">
    <property type="protein sequence ID" value="OZV67544.1"/>
    <property type="molecule type" value="Genomic_DNA"/>
</dbReference>
<sequence>MFLKNFGALLLMQLVISQSNIEEVSMTWNASRPLTWTDFKAAPNFNTSAVALTATGITFGYSLATIDEKIVDFTTDVNAHFYPNQSWYLKQKADPYILKHEQLHFNITELYVRLFRKKLKGLKVNQNISHQLDNLHKSINRAADETQKRYDVETNHSINNEAQKAWEVAISEALKNLEEFSSK</sequence>
<dbReference type="Pfam" id="PF06037">
    <property type="entry name" value="DUF922"/>
    <property type="match status" value="1"/>
</dbReference>
<evidence type="ECO:0000313" key="2">
    <source>
        <dbReference type="Proteomes" id="UP000216840"/>
    </source>
</evidence>
<gene>
    <name evidence="1" type="ORF">CA834_11370</name>
</gene>
<protein>
    <submittedName>
        <fullName evidence="1">DUF922 domain-containing protein</fullName>
    </submittedName>
</protein>
<comment type="caution">
    <text evidence="1">The sequence shown here is derived from an EMBL/GenBank/DDBJ whole genome shotgun (WGS) entry which is preliminary data.</text>
</comment>
<dbReference type="InterPro" id="IPR010321">
    <property type="entry name" value="DUF922"/>
</dbReference>
<dbReference type="RefSeq" id="WP_094968841.1">
    <property type="nucleotide sequence ID" value="NZ_NGJN01000006.1"/>
</dbReference>
<name>A0A265UQE3_9FLAO</name>
<reference evidence="1 2" key="1">
    <citation type="submission" date="2017-05" db="EMBL/GenBank/DDBJ databases">
        <title>The draft genome sequence of Idiomarina salinarum WNB302.</title>
        <authorList>
            <person name="Sun Y."/>
            <person name="Chen B."/>
            <person name="Du Z."/>
        </authorList>
    </citation>
    <scope>NUCLEOTIDE SEQUENCE [LARGE SCALE GENOMIC DNA]</scope>
    <source>
        <strain evidence="1 2">WNB302</strain>
    </source>
</reference>
<organism evidence="1 2">
    <name type="scientific">Winogradskyella aurantia</name>
    <dbReference type="NCBI Taxonomy" id="1915063"/>
    <lineage>
        <taxon>Bacteria</taxon>
        <taxon>Pseudomonadati</taxon>
        <taxon>Bacteroidota</taxon>
        <taxon>Flavobacteriia</taxon>
        <taxon>Flavobacteriales</taxon>
        <taxon>Flavobacteriaceae</taxon>
        <taxon>Winogradskyella</taxon>
    </lineage>
</organism>